<gene>
    <name evidence="1" type="ORF">AAFF_G00060070</name>
</gene>
<evidence type="ECO:0000313" key="2">
    <source>
        <dbReference type="Proteomes" id="UP001221898"/>
    </source>
</evidence>
<dbReference type="AlphaFoldDB" id="A0AAD7S040"/>
<name>A0AAD7S040_9TELE</name>
<accession>A0AAD7S040</accession>
<keyword evidence="2" id="KW-1185">Reference proteome</keyword>
<dbReference type="Proteomes" id="UP001221898">
    <property type="component" value="Unassembled WGS sequence"/>
</dbReference>
<comment type="caution">
    <text evidence="1">The sequence shown here is derived from an EMBL/GenBank/DDBJ whole genome shotgun (WGS) entry which is preliminary data.</text>
</comment>
<organism evidence="1 2">
    <name type="scientific">Aldrovandia affinis</name>
    <dbReference type="NCBI Taxonomy" id="143900"/>
    <lineage>
        <taxon>Eukaryota</taxon>
        <taxon>Metazoa</taxon>
        <taxon>Chordata</taxon>
        <taxon>Craniata</taxon>
        <taxon>Vertebrata</taxon>
        <taxon>Euteleostomi</taxon>
        <taxon>Actinopterygii</taxon>
        <taxon>Neopterygii</taxon>
        <taxon>Teleostei</taxon>
        <taxon>Notacanthiformes</taxon>
        <taxon>Halosauridae</taxon>
        <taxon>Aldrovandia</taxon>
    </lineage>
</organism>
<evidence type="ECO:0000313" key="1">
    <source>
        <dbReference type="EMBL" id="KAJ8393534.1"/>
    </source>
</evidence>
<dbReference type="EMBL" id="JAINUG010000136">
    <property type="protein sequence ID" value="KAJ8393534.1"/>
    <property type="molecule type" value="Genomic_DNA"/>
</dbReference>
<protein>
    <submittedName>
        <fullName evidence="1">Uncharacterized protein</fullName>
    </submittedName>
</protein>
<sequence length="108" mass="11981">MMAASTYSLRAAPPGVVQWLRTTTRWRKGKPHRSASTQLSGRTPLKHTRSLFSRATTRDVAVLKMFRFAVGCVFVQRQRQCPGPGPAWAEWAQCVCQALLTGGVEHAL</sequence>
<reference evidence="1" key="1">
    <citation type="journal article" date="2023" name="Science">
        <title>Genome structures resolve the early diversification of teleost fishes.</title>
        <authorList>
            <person name="Parey E."/>
            <person name="Louis A."/>
            <person name="Montfort J."/>
            <person name="Bouchez O."/>
            <person name="Roques C."/>
            <person name="Iampietro C."/>
            <person name="Lluch J."/>
            <person name="Castinel A."/>
            <person name="Donnadieu C."/>
            <person name="Desvignes T."/>
            <person name="Floi Bucao C."/>
            <person name="Jouanno E."/>
            <person name="Wen M."/>
            <person name="Mejri S."/>
            <person name="Dirks R."/>
            <person name="Jansen H."/>
            <person name="Henkel C."/>
            <person name="Chen W.J."/>
            <person name="Zahm M."/>
            <person name="Cabau C."/>
            <person name="Klopp C."/>
            <person name="Thompson A.W."/>
            <person name="Robinson-Rechavi M."/>
            <person name="Braasch I."/>
            <person name="Lecointre G."/>
            <person name="Bobe J."/>
            <person name="Postlethwait J.H."/>
            <person name="Berthelot C."/>
            <person name="Roest Crollius H."/>
            <person name="Guiguen Y."/>
        </authorList>
    </citation>
    <scope>NUCLEOTIDE SEQUENCE</scope>
    <source>
        <strain evidence="1">NC1722</strain>
    </source>
</reference>
<proteinExistence type="predicted"/>